<dbReference type="PANTHER" id="PTHR47197">
    <property type="entry name" value="PROTEIN NIRF"/>
    <property type="match status" value="1"/>
</dbReference>
<dbReference type="Gene3D" id="2.130.10.10">
    <property type="entry name" value="YVTN repeat-like/Quinoprotein amine dehydrogenase"/>
    <property type="match status" value="2"/>
</dbReference>
<evidence type="ECO:0000313" key="1">
    <source>
        <dbReference type="EMBL" id="HDM90015.1"/>
    </source>
</evidence>
<dbReference type="SUPFAM" id="SSF50969">
    <property type="entry name" value="YVTN repeat-like/Quinoprotein amine dehydrogenase"/>
    <property type="match status" value="1"/>
</dbReference>
<accession>A0A7C0XAB5</accession>
<reference evidence="1" key="1">
    <citation type="journal article" date="2020" name="mSystems">
        <title>Genome- and Community-Level Interaction Insights into Carbon Utilization and Element Cycling Functions of Hydrothermarchaeota in Hydrothermal Sediment.</title>
        <authorList>
            <person name="Zhou Z."/>
            <person name="Liu Y."/>
            <person name="Xu W."/>
            <person name="Pan J."/>
            <person name="Luo Z.H."/>
            <person name="Li M."/>
        </authorList>
    </citation>
    <scope>NUCLEOTIDE SEQUENCE [LARGE SCALE GENOMIC DNA]</scope>
    <source>
        <strain evidence="1">HyVt-237</strain>
    </source>
</reference>
<comment type="caution">
    <text evidence="1">The sequence shown here is derived from an EMBL/GenBank/DDBJ whole genome shotgun (WGS) entry which is preliminary data.</text>
</comment>
<dbReference type="Proteomes" id="UP000885931">
    <property type="component" value="Unassembled WGS sequence"/>
</dbReference>
<name>A0A7C0XAB5_UNCW3</name>
<dbReference type="AlphaFoldDB" id="A0A7C0XAB5"/>
<evidence type="ECO:0008006" key="2">
    <source>
        <dbReference type="Google" id="ProtNLM"/>
    </source>
</evidence>
<dbReference type="EMBL" id="DRBW01000083">
    <property type="protein sequence ID" value="HDM90015.1"/>
    <property type="molecule type" value="Genomic_DNA"/>
</dbReference>
<protein>
    <recommendedName>
        <fullName evidence="2">YncE family protein</fullName>
    </recommendedName>
</protein>
<dbReference type="InterPro" id="IPR011044">
    <property type="entry name" value="Quino_amine_DH_bsu"/>
</dbReference>
<proteinExistence type="predicted"/>
<dbReference type="InterPro" id="IPR015943">
    <property type="entry name" value="WD40/YVTN_repeat-like_dom_sf"/>
</dbReference>
<dbReference type="PANTHER" id="PTHR47197:SF3">
    <property type="entry name" value="DIHYDRO-HEME D1 DEHYDROGENASE"/>
    <property type="match status" value="1"/>
</dbReference>
<organism evidence="1">
    <name type="scientific">candidate division WOR-3 bacterium</name>
    <dbReference type="NCBI Taxonomy" id="2052148"/>
    <lineage>
        <taxon>Bacteria</taxon>
        <taxon>Bacteria division WOR-3</taxon>
    </lineage>
</organism>
<dbReference type="InterPro" id="IPR051200">
    <property type="entry name" value="Host-pathogen_enzymatic-act"/>
</dbReference>
<gene>
    <name evidence="1" type="ORF">ENG67_02270</name>
</gene>
<sequence>MGKNCAVFRYRKPSSFRKFLMYFGLFLASSMPGSLMGHLTVIDSIYIGGRPGQLAIVSGLHKLYAVDSDSNVIYVIDLQSSALIDSLIFPRHPDFLVADPHQKWLFVAVRSDNSGLRHDLYRFNCINDALIGHTYQGLFRGKHFCIDSTGHLYIPSERNWEMLLKLSEVDLITVDSIYTGYFPILVVADWLTPTVYTARYRINVVLAVDTEIDTPVRALAVWRDPVSMCGCGSPILYIVHSESDTISVVDMQSLQTKKLIILEGIADHINCNPGLNRAYAAMHDARKVAVIDGYTYEVAEYVELNGEPSCIAVDETTDRLYVSCPDGGKIYVLEDTP</sequence>